<dbReference type="KEGG" id="tut:107361474"/>
<evidence type="ECO:0000313" key="3">
    <source>
        <dbReference type="Proteomes" id="UP000015104"/>
    </source>
</evidence>
<proteinExistence type="predicted"/>
<dbReference type="InterPro" id="IPR036047">
    <property type="entry name" value="F-box-like_dom_sf"/>
</dbReference>
<dbReference type="Gene3D" id="1.20.1280.50">
    <property type="match status" value="1"/>
</dbReference>
<dbReference type="SUPFAM" id="SSF52047">
    <property type="entry name" value="RNI-like"/>
    <property type="match status" value="1"/>
</dbReference>
<dbReference type="OrthoDB" id="27842at2759"/>
<gene>
    <name evidence="2" type="primary">107361474</name>
</gene>
<keyword evidence="3" id="KW-1185">Reference proteome</keyword>
<dbReference type="Gene3D" id="3.80.10.10">
    <property type="entry name" value="Ribonuclease Inhibitor"/>
    <property type="match status" value="1"/>
</dbReference>
<evidence type="ECO:0000313" key="2">
    <source>
        <dbReference type="EnsemblMetazoa" id="tetur06g02640.1"/>
    </source>
</evidence>
<protein>
    <recommendedName>
        <fullName evidence="1">F-box domain-containing protein</fullName>
    </recommendedName>
</protein>
<dbReference type="OMA" id="NIRWETY"/>
<dbReference type="Proteomes" id="UP000015104">
    <property type="component" value="Unassembled WGS sequence"/>
</dbReference>
<dbReference type="SUPFAM" id="SSF81383">
    <property type="entry name" value="F-box domain"/>
    <property type="match status" value="1"/>
</dbReference>
<reference evidence="3" key="1">
    <citation type="submission" date="2011-08" db="EMBL/GenBank/DDBJ databases">
        <authorList>
            <person name="Rombauts S."/>
        </authorList>
    </citation>
    <scope>NUCLEOTIDE SEQUENCE</scope>
    <source>
        <strain evidence="3">London</strain>
    </source>
</reference>
<dbReference type="InterPro" id="IPR032675">
    <property type="entry name" value="LRR_dom_sf"/>
</dbReference>
<dbReference type="AlphaFoldDB" id="T1K723"/>
<organism evidence="2 3">
    <name type="scientific">Tetranychus urticae</name>
    <name type="common">Two-spotted spider mite</name>
    <dbReference type="NCBI Taxonomy" id="32264"/>
    <lineage>
        <taxon>Eukaryota</taxon>
        <taxon>Metazoa</taxon>
        <taxon>Ecdysozoa</taxon>
        <taxon>Arthropoda</taxon>
        <taxon>Chelicerata</taxon>
        <taxon>Arachnida</taxon>
        <taxon>Acari</taxon>
        <taxon>Acariformes</taxon>
        <taxon>Trombidiformes</taxon>
        <taxon>Prostigmata</taxon>
        <taxon>Eleutherengona</taxon>
        <taxon>Raphignathae</taxon>
        <taxon>Tetranychoidea</taxon>
        <taxon>Tetranychidae</taxon>
        <taxon>Tetranychus</taxon>
    </lineage>
</organism>
<dbReference type="EnsemblMetazoa" id="tetur06g02640.1">
    <property type="protein sequence ID" value="tetur06g02640.1"/>
    <property type="gene ID" value="tetur06g02640"/>
</dbReference>
<name>T1K723_TETUR</name>
<accession>T1K723</accession>
<dbReference type="EMBL" id="CAEY01001799">
    <property type="status" value="NOT_ANNOTATED_CDS"/>
    <property type="molecule type" value="Genomic_DNA"/>
</dbReference>
<dbReference type="Pfam" id="PF12937">
    <property type="entry name" value="F-box-like"/>
    <property type="match status" value="1"/>
</dbReference>
<dbReference type="InterPro" id="IPR001810">
    <property type="entry name" value="F-box_dom"/>
</dbReference>
<sequence>MFINELPDDCLLAIFGYINSLYDLINCYKVCNKWSYLIAERTKKVKYLMEEPDYSSGSVYYQGYGRIDATCPSELFTNLMIVELNIRWETYLGSEEFVAFVRNQASLKGLIYSIDEPIEKYCDQLEMLSFNYIWPDFRLNGSSIKQLHTWNYQDFKKYTYYFPNLERLNIIVTDSYYDGPALKKLKILEMCFYSNRPDNCYGFQFMDSCPNLQSAHMTVNTNGLFVDEKLKHKCLQDLVIRFLDFDSTNWNNLRRLLRKYPNLKHLSLRTNRDMKDEHIEELVHILPKLVLLDVSGCDGVTQRAADYVKDHCARNGRSTKFYFNGNQNAIESDWPHLSSKKEKISRGYDFMKHCFLKKYQELPCFLIPDDY</sequence>
<evidence type="ECO:0000259" key="1">
    <source>
        <dbReference type="Pfam" id="PF12937"/>
    </source>
</evidence>
<feature type="domain" description="F-box" evidence="1">
    <location>
        <begin position="3"/>
        <end position="39"/>
    </location>
</feature>
<reference evidence="2" key="2">
    <citation type="submission" date="2015-06" db="UniProtKB">
        <authorList>
            <consortium name="EnsemblMetazoa"/>
        </authorList>
    </citation>
    <scope>IDENTIFICATION</scope>
</reference>
<dbReference type="HOGENOM" id="CLU_1410491_0_0_1"/>